<sequence>MNFSILPVGDSAIQVFYDHRISESLHKRITDSSRLILEREIKGVLELVPGFNTITIYYNPLQISYERLYESITAICANDSDGVLDMGKEIIYIPTFYDGEDLERVALSNNLTVDRVIDLHSKQEYFVYLIGFLPGFPYLKGLRSEIHTPRLANPRLQVPQGSVGIGGDQTGIYPIESPGGWNLIGRTPVRLFDPALATPFLLKSGDYIRFKPINEEQFFEIEEAVIRQQYVLEREVIR</sequence>
<keyword evidence="1" id="KW-0547">Nucleotide-binding</keyword>
<evidence type="ECO:0000313" key="5">
    <source>
        <dbReference type="EMBL" id="MCH1626165.1"/>
    </source>
</evidence>
<dbReference type="InterPro" id="IPR003833">
    <property type="entry name" value="CT_C_D"/>
</dbReference>
<dbReference type="Pfam" id="PF02682">
    <property type="entry name" value="CT_C_D"/>
    <property type="match status" value="1"/>
</dbReference>
<keyword evidence="3" id="KW-0067">ATP-binding</keyword>
<gene>
    <name evidence="5" type="primary">pxpB</name>
    <name evidence="5" type="ORF">MJG50_12565</name>
</gene>
<dbReference type="InterPro" id="IPR010016">
    <property type="entry name" value="PxpB"/>
</dbReference>
<organism evidence="5 6">
    <name type="scientific">Fredinandcohnia quinoae</name>
    <dbReference type="NCBI Taxonomy" id="2918902"/>
    <lineage>
        <taxon>Bacteria</taxon>
        <taxon>Bacillati</taxon>
        <taxon>Bacillota</taxon>
        <taxon>Bacilli</taxon>
        <taxon>Bacillales</taxon>
        <taxon>Bacillaceae</taxon>
        <taxon>Fredinandcohnia</taxon>
    </lineage>
</organism>
<dbReference type="EMBL" id="JAKTTI010000019">
    <property type="protein sequence ID" value="MCH1626165.1"/>
    <property type="molecule type" value="Genomic_DNA"/>
</dbReference>
<protein>
    <submittedName>
        <fullName evidence="5">5-oxoprolinase subunit PxpB</fullName>
        <ecNumber evidence="5">3.5.2.9</ecNumber>
    </submittedName>
</protein>
<dbReference type="SUPFAM" id="SSF50891">
    <property type="entry name" value="Cyclophilin-like"/>
    <property type="match status" value="1"/>
</dbReference>
<dbReference type="GO" id="GO:0005524">
    <property type="term" value="F:ATP binding"/>
    <property type="evidence" value="ECO:0007669"/>
    <property type="project" value="UniProtKB-KW"/>
</dbReference>
<keyword evidence="2 5" id="KW-0378">Hydrolase</keyword>
<accession>A0AAW5E4J8</accession>
<dbReference type="EC" id="3.5.2.9" evidence="5"/>
<dbReference type="NCBIfam" id="TIGR00370">
    <property type="entry name" value="5-oxoprolinase subunit PxpB"/>
    <property type="match status" value="1"/>
</dbReference>
<feature type="domain" description="Carboxyltransferase" evidence="4">
    <location>
        <begin position="3"/>
        <end position="202"/>
    </location>
</feature>
<dbReference type="GO" id="GO:0017168">
    <property type="term" value="F:5-oxoprolinase (ATP-hydrolyzing) activity"/>
    <property type="evidence" value="ECO:0007669"/>
    <property type="project" value="UniProtKB-EC"/>
</dbReference>
<evidence type="ECO:0000259" key="4">
    <source>
        <dbReference type="SMART" id="SM00796"/>
    </source>
</evidence>
<reference evidence="5" key="1">
    <citation type="submission" date="2022-02" db="EMBL/GenBank/DDBJ databases">
        <title>Fredinandcohnia quinoae sp. nov. isolated from Chenopodium quinoa seeds.</title>
        <authorList>
            <person name="Saati-Santamaria Z."/>
            <person name="Flores-Felix J.D."/>
            <person name="Igual J.M."/>
            <person name="Velazquez E."/>
            <person name="Garcia-Fraile P."/>
            <person name="Martinez-Molina E."/>
        </authorList>
    </citation>
    <scope>NUCLEOTIDE SEQUENCE</scope>
    <source>
        <strain evidence="5">SECRCQ15</strain>
    </source>
</reference>
<dbReference type="RefSeq" id="WP_240256083.1">
    <property type="nucleotide sequence ID" value="NZ_JAKTTI010000019.1"/>
</dbReference>
<evidence type="ECO:0000256" key="3">
    <source>
        <dbReference type="ARBA" id="ARBA00022840"/>
    </source>
</evidence>
<keyword evidence="6" id="KW-1185">Reference proteome</keyword>
<evidence type="ECO:0000256" key="2">
    <source>
        <dbReference type="ARBA" id="ARBA00022801"/>
    </source>
</evidence>
<dbReference type="PANTHER" id="PTHR34698:SF2">
    <property type="entry name" value="5-OXOPROLINASE SUBUNIT B"/>
    <property type="match status" value="1"/>
</dbReference>
<dbReference type="SUPFAM" id="SSF160467">
    <property type="entry name" value="PH0987 N-terminal domain-like"/>
    <property type="match status" value="1"/>
</dbReference>
<proteinExistence type="predicted"/>
<dbReference type="Gene3D" id="2.40.100.10">
    <property type="entry name" value="Cyclophilin-like"/>
    <property type="match status" value="1"/>
</dbReference>
<dbReference type="PANTHER" id="PTHR34698">
    <property type="entry name" value="5-OXOPROLINASE SUBUNIT B"/>
    <property type="match status" value="1"/>
</dbReference>
<comment type="caution">
    <text evidence="5">The sequence shown here is derived from an EMBL/GenBank/DDBJ whole genome shotgun (WGS) entry which is preliminary data.</text>
</comment>
<dbReference type="Gene3D" id="3.30.1360.40">
    <property type="match status" value="1"/>
</dbReference>
<dbReference type="AlphaFoldDB" id="A0AAW5E4J8"/>
<evidence type="ECO:0000256" key="1">
    <source>
        <dbReference type="ARBA" id="ARBA00022741"/>
    </source>
</evidence>
<dbReference type="SMART" id="SM00796">
    <property type="entry name" value="AHS1"/>
    <property type="match status" value="1"/>
</dbReference>
<dbReference type="InterPro" id="IPR029000">
    <property type="entry name" value="Cyclophilin-like_dom_sf"/>
</dbReference>
<evidence type="ECO:0000313" key="6">
    <source>
        <dbReference type="Proteomes" id="UP001431131"/>
    </source>
</evidence>
<name>A0AAW5E4J8_9BACI</name>
<dbReference type="Proteomes" id="UP001431131">
    <property type="component" value="Unassembled WGS sequence"/>
</dbReference>